<reference evidence="10" key="1">
    <citation type="submission" date="2021-01" db="EMBL/GenBank/DDBJ databases">
        <authorList>
            <consortium name="Genoscope - CEA"/>
            <person name="William W."/>
        </authorList>
    </citation>
    <scope>NUCLEOTIDE SEQUENCE</scope>
</reference>
<dbReference type="PROSITE" id="PS51484">
    <property type="entry name" value="G8"/>
    <property type="match status" value="2"/>
</dbReference>
<dbReference type="PANTHER" id="PTHR46769:SF2">
    <property type="entry name" value="FIBROCYSTIN-L ISOFORM 2 PRECURSOR-RELATED"/>
    <property type="match status" value="1"/>
</dbReference>
<dbReference type="InterPro" id="IPR052387">
    <property type="entry name" value="Fibrocystin"/>
</dbReference>
<dbReference type="OMA" id="SEYDIIC"/>
<evidence type="ECO:0000256" key="5">
    <source>
        <dbReference type="SAM" id="MobiDB-lite"/>
    </source>
</evidence>
<dbReference type="Pfam" id="PF10162">
    <property type="entry name" value="G8"/>
    <property type="match status" value="2"/>
</dbReference>
<dbReference type="Pfam" id="PF24606">
    <property type="entry name" value="CEMIP_beta-hel"/>
    <property type="match status" value="1"/>
</dbReference>
<accession>A0A8S1UG54</accession>
<evidence type="ECO:0000313" key="10">
    <source>
        <dbReference type="EMBL" id="CAD8161606.1"/>
    </source>
</evidence>
<dbReference type="InterPro" id="IPR055401">
    <property type="entry name" value="CEMIP_beta-hel_dom"/>
</dbReference>
<feature type="signal peptide" evidence="7">
    <location>
        <begin position="1"/>
        <end position="20"/>
    </location>
</feature>
<evidence type="ECO:0000256" key="7">
    <source>
        <dbReference type="SAM" id="SignalP"/>
    </source>
</evidence>
<keyword evidence="2 7" id="KW-0732">Signal</keyword>
<evidence type="ECO:0000256" key="4">
    <source>
        <dbReference type="ARBA" id="ARBA00023180"/>
    </source>
</evidence>
<dbReference type="Pfam" id="PF01833">
    <property type="entry name" value="TIG"/>
    <property type="match status" value="6"/>
</dbReference>
<organism evidence="10 11">
    <name type="scientific">Paramecium octaurelia</name>
    <dbReference type="NCBI Taxonomy" id="43137"/>
    <lineage>
        <taxon>Eukaryota</taxon>
        <taxon>Sar</taxon>
        <taxon>Alveolata</taxon>
        <taxon>Ciliophora</taxon>
        <taxon>Intramacronucleata</taxon>
        <taxon>Oligohymenophorea</taxon>
        <taxon>Peniculida</taxon>
        <taxon>Parameciidae</taxon>
        <taxon>Paramecium</taxon>
    </lineage>
</organism>
<dbReference type="SMART" id="SM01225">
    <property type="entry name" value="G8"/>
    <property type="match status" value="2"/>
</dbReference>
<feature type="transmembrane region" description="Helical" evidence="6">
    <location>
        <begin position="3710"/>
        <end position="3733"/>
    </location>
</feature>
<dbReference type="InterPro" id="IPR002909">
    <property type="entry name" value="IPT_dom"/>
</dbReference>
<evidence type="ECO:0000256" key="1">
    <source>
        <dbReference type="ARBA" id="ARBA00004196"/>
    </source>
</evidence>
<evidence type="ECO:0000256" key="3">
    <source>
        <dbReference type="ARBA" id="ARBA00022737"/>
    </source>
</evidence>
<dbReference type="Proteomes" id="UP000683925">
    <property type="component" value="Unassembled WGS sequence"/>
</dbReference>
<keyword evidence="4" id="KW-0325">Glycoprotein</keyword>
<keyword evidence="6" id="KW-0812">Transmembrane</keyword>
<keyword evidence="3" id="KW-0677">Repeat</keyword>
<protein>
    <recommendedName>
        <fullName evidence="12">Fibrocystin-L</fullName>
    </recommendedName>
</protein>
<feature type="domain" description="G8" evidence="8">
    <location>
        <begin position="2684"/>
        <end position="2808"/>
    </location>
</feature>
<feature type="domain" description="G8" evidence="8">
    <location>
        <begin position="1867"/>
        <end position="1986"/>
    </location>
</feature>
<dbReference type="EMBL" id="CAJJDP010000040">
    <property type="protein sequence ID" value="CAD8161606.1"/>
    <property type="molecule type" value="Genomic_DNA"/>
</dbReference>
<dbReference type="OrthoDB" id="446578at2759"/>
<evidence type="ECO:0000256" key="2">
    <source>
        <dbReference type="ARBA" id="ARBA00022729"/>
    </source>
</evidence>
<dbReference type="PROSITE" id="PS51820">
    <property type="entry name" value="PA14"/>
    <property type="match status" value="1"/>
</dbReference>
<keyword evidence="11" id="KW-1185">Reference proteome</keyword>
<dbReference type="SMART" id="SM00429">
    <property type="entry name" value="IPT"/>
    <property type="match status" value="4"/>
</dbReference>
<feature type="chain" id="PRO_5035859150" description="Fibrocystin-L" evidence="7">
    <location>
        <begin position="21"/>
        <end position="3773"/>
    </location>
</feature>
<dbReference type="PANTHER" id="PTHR46769">
    <property type="entry name" value="POLYCYSTIC KIDNEY AND HEPATIC DISEASE 1 (AUTOSOMAL RECESSIVE)-LIKE 1"/>
    <property type="match status" value="1"/>
</dbReference>
<feature type="compositionally biased region" description="Low complexity" evidence="5">
    <location>
        <begin position="3629"/>
        <end position="3647"/>
    </location>
</feature>
<dbReference type="InterPro" id="IPR019316">
    <property type="entry name" value="G8_domain"/>
</dbReference>
<dbReference type="CDD" id="cd00102">
    <property type="entry name" value="IPT"/>
    <property type="match status" value="2"/>
</dbReference>
<dbReference type="InterPro" id="IPR037524">
    <property type="entry name" value="PA14/GLEYA"/>
</dbReference>
<evidence type="ECO:0000259" key="9">
    <source>
        <dbReference type="PROSITE" id="PS51820"/>
    </source>
</evidence>
<gene>
    <name evidence="10" type="ORF">POCTA_138.1.T0400115</name>
</gene>
<name>A0A8S1UG54_PAROT</name>
<evidence type="ECO:0000313" key="11">
    <source>
        <dbReference type="Proteomes" id="UP000683925"/>
    </source>
</evidence>
<evidence type="ECO:0000259" key="8">
    <source>
        <dbReference type="PROSITE" id="PS51484"/>
    </source>
</evidence>
<evidence type="ECO:0008006" key="12">
    <source>
        <dbReference type="Google" id="ProtNLM"/>
    </source>
</evidence>
<sequence>MLLRILITVQVLLMPTLVQAMLDASKDSTKDAVVILAVSTILGKENSVPVGSLMGGTTLYMKVQGLDQTASNNAVYIGKYPCIISDKGVNGLFVNCKTTKSNPNDHNLSNLQITVKVQDKPDSVCTFSYTYCHFSYSTENTPKLYYVTPRSNYPRMMSYWRAKWVVSSNAVEYLEGQFMGANRCDRFSIQDLYPKEINYQDDKVVCQVSAEIQAGYYDYTIKSQSGYQTNSIGIKQKKVYSDRVYNSKVVPIITGLNTNLASPEGQILEIFGYGFSPQADENRVKISGRSETIEVLASTPTSIKAKIPKQQSLLQDKTQNSLYIQGSGLHYTRWDVSGLNLNCGSFRQQIISNKASLDGRIKFDGIYPEPDVQSTFGEYYGQYFRGFLKAPFTGVYRFYLSSDNCAQFYIQKTETQQPIRPDNPIAASNWNPYRNYWFETLSYPSAIKSISEPVTLEQDNLYYIEIYHINEISEGHLTLSMEIESETRKPNSLNSIYQLSTSYTPIKEVIEFVLYNSNGNTLLKGNYRLRFTYGTQKTPQTDTFYIYTSSDLTASSSAYAMKIAISNSGAPYYITVTSTKLDNTGNPLDDTATSFAGYKYTITFDSHRGQPKYRALPKIVQSTLSGGVIASTVECIQEPADPISGSFQLSMTINGQETLFEASENNYDLNFDVSTITIANNIQKLTGQASFVWTVGQPQDGQKWFIVFRSYFEGLDDLKVTNNMLVSGNGDVSITLTKVQPDSNNMLFEPIPNELLFTYSQHPQIQVEVQYHLLDESNVNVVESELILAGCQQQSICDLTLSDEKTPILKSYSVAGSLLSLTLQEGVDLKITTINIDIQFAGADCTNIQITNVANPHTITCNLEQLNGQNIKEAGGMQIPIIHHKDIGFSKIDQSIIGENVNLEIISIQPNAASSDGGTTLTITGAGFPKNLNRNFIFQIDGQNVKPLQISNTQLVFIAPKQISGGTGSIELQFNSKTATNVFTYDESLRIQVTGLEFNSKSPAFKGEMTITGTNFGTILEDIKVTLIGNKSYNAKVLSITDTQIKVYLRGGMPGDYKVTVTRKNFGDSYANNDDNLFKYIIPINSVTLEDGISQAKGSEAGGTVIKITGSHFVKGETLVFIGQAVNWLCEIDETKFTSENIYCTVPAKYEFYNQEPQLVVVTLLVTLESTCLDNINNCLFTYDNQLTPKLDAYPESVTQYIGSRILTEEDHSKPDYYKLIQRKRFLWTEESKKHGHNHILNVGKSARRDMLTSADLVLTQQKTYKPDDVETLSGIGLTSSVSVVFKGPVTQTVTATVNDNTFTYTIPNLPQGYYSTYILTQTGYADKIWVSIIELSITSIENAAIGGQILTINGAGFNANYNPIVKVGSTTCTELQVISSAQIKCRMARQSGTSAVVTLTQSPSESNSATPYTVQYTFGIKPTSSSPLITSISGVTYDVNKQANIMQTANAVLIFTGSMLSGSNVAVTLEFMNNKINGVVSEQSDTSVTSTFADIPVGVYYINIQINDNYAYFNDITQQKLIVQANILISNNPTISYAGGAIITFTGKGFDQNTHFSSVSLCGFNCPITQASYTSLSCEAPKLLTTSVFHQYSSLQEPPRYIKPSEVLLLTDSGQSVSSFFDHQQSTFYSSTATSNCFIKVDFGKNRLLKLHQLRYLPRIDIQAIILRGAVFQYTTDGTLWQTLLVVDQTVHTGWNIYVPAEDISNIKAIRLFDQKGAAGSSCQLAEIELKGWVFSNSNNDYTIPTLCDADITINGQAIDTISGAGIYSASSVPIVNTVDPLSGRFTEEAVITISGSGFENGQTTVSIDGVTCSIQSVTQIQIICKTGIKDLDQTQLNGDFQVRVNGNLAINNQQFIYATKWSDINTWGGHEFPGDGDSVIVNAGQTLIVDVQTPKLMQVLVEGTLTFSDDLDTSMDAHYIVIREGKFNIGTDSIAHQHKVQITLHGLEGDIQMPAMGNKVLGCHQCQLTIHGKERTPTWTLLSTTVKAGATQITVDDVVDWQIGEQIIITSSEVQHLQSEKRYITAVSEDKKTLHLDSPLQYKHYSEIETYGDEQFPMKVEVGLLTRNIVIQGEESKDKYGAEKGTVGKIQYAEFRHGGQPRIIGRYPVHFHLNGEVDDSYVIGNSIHDSYARCLTIHGVHYLKVQKNVCYNTFGHAIFLEDGIETNNIIEDNLVTNTKQSWIMLQTDISVSTYWVTNPQNILRRNRSGGSEWYGFWYEIKTNPDGPSATSDICPPGLNILEFKDNWSHSNGKFGLRIFHMAPRLFPCRDVATWSNSQPYVDNPSLQAVFETFRTWKNDECGILAEELGNIYFKDIMIADSRYAGFQSHKTNYSYEGAVLDNALIIGKSIYNAQPDAYYQGSRAIIVPRTNGFLAKNIRMFNFGNYSALIESCSTCWHDLMWVQGGKNTHFMNLRAYNSDQAHRIYWQKHRREIFWDIDGSFTNIDGGAYIIPYKKHIDGIPGCVTHPEDFWDNSIICAMNQVTIRDVLVNNPMPEYDFQGVDMKLYRLDSTNLAVKMDPLIDENKYIEGETMKPMKNPDGVASFVSVFATGYIYNVHFKFGASDPLSMGIFSSPYFTEVDKAVILRFNYSANRETFDIMRHIDKTFPITYNELESIPDTNQCNQGDWFNDKSNKLFFLCLSGKNKKKYEYVEVRGVICRKQCDSLGDMPQESQYRLWSNPTTWIDNKIPVDGDSPIIQAGYQVVLDVDTPKLVNLIIFGTLIFDEKRASTKLEAERIWIRSGKLLAGNATNPFPGRINIILNGEFGDNPLVIDANLDVGNKVLAVTRAMELYSTPPGTVWTRLALYADAGTTKITVQECLDWVIGDEIVFGPSGTDPDQREKRIISAISGCTITLDRALEFDHFGAPQVTVDKPGIGQLDMRSLVGHLTRKIKIEGGPSKHGLGCRVLIYQFEEPEANLGFPRRGYTILRGVEFNNCGQYDTSRSGLDFRNLNSDIIKTPSEVIGCSFHDTTGMLMTIENSQYILVKNNVFFTGIKALVQINNSQYVKFQNNALIYVKKRLIEQQSKFNWAVLGNFIYMDGTQMTRDIVDISGNVGQGSQDTGFFIMGTKCEDALKSSLYNNHCSSSVLACFAIRQAAKDCTYSQGLIAYHSEVGIMYAVQTENAQLDKSMLAENKRGLALSLGSWNFYENTIKLSNIFISALARPDCTKCYTASQNPHCNNIIGVQMGSVTLTAFPPIDTGPSSEYDIICKPQRIDLKVYMDTIDFHNFRLSYDDIPQCGLNAALRQHPGAHDMLGQHYLTNSQCINCEFDALLYKTLNPNIRTLGWFGGCGTFECPGLINFLVEDQTGHFFGKVSQAIGNNTYIGPNVTYCTRQEAWNGYWCLNRQITAMGFMSVAPDYNKRLYSPIKLTDGEFFNEVNSQMEWHWSGAEPKNLRESKFVALIPSNKIVNMSNAGMNPTASEYQLSKRYEAGSPEDFVILKWQFQVPQVIQVSVGNKVILPGMTTNSKHHNLINMTDQCGANNYFYQNNTIHFVVNGQLGCKVKITLKNTLQISTRLEITTDQFFADKFLQYAMAQLGGDPFNYFIIGIKRSTRRFLDQTISYQVSVDWSIVDNVEIGSQDSNNSWTFFEGLATQLESFNPPPEIGKVLEQSTTIKTLADQIFPSTEPTSSSPLEPEQTESTDVIQNHDNQESLNESSNNQDDTQIELDQDEPIQQQEISENDNNSTPGAIKKSIRQPETTSNTVIIVASVISSVVGVSIIVAILLYYKKIKLAKLIANRNQKVDNEFFKVNLTELQLQIQNQQQPID</sequence>
<proteinExistence type="predicted"/>
<feature type="region of interest" description="Disordered" evidence="5">
    <location>
        <begin position="3628"/>
        <end position="3647"/>
    </location>
</feature>
<evidence type="ECO:0000256" key="6">
    <source>
        <dbReference type="SAM" id="Phobius"/>
    </source>
</evidence>
<comment type="subcellular location">
    <subcellularLocation>
        <location evidence="1">Cell envelope</location>
    </subcellularLocation>
</comment>
<keyword evidence="6" id="KW-0472">Membrane</keyword>
<dbReference type="CDD" id="cd00603">
    <property type="entry name" value="IPT_PCSR"/>
    <property type="match status" value="4"/>
</dbReference>
<feature type="domain" description="PA14" evidence="9">
    <location>
        <begin position="324"/>
        <end position="497"/>
    </location>
</feature>
<comment type="caution">
    <text evidence="10">The sequence shown here is derived from an EMBL/GenBank/DDBJ whole genome shotgun (WGS) entry which is preliminary data.</text>
</comment>
<keyword evidence="6" id="KW-1133">Transmembrane helix</keyword>